<feature type="transmembrane region" description="Helical" evidence="5">
    <location>
        <begin position="70"/>
        <end position="88"/>
    </location>
</feature>
<dbReference type="Pfam" id="PF01578">
    <property type="entry name" value="Cytochrom_C_asm"/>
    <property type="match status" value="1"/>
</dbReference>
<dbReference type="PANTHER" id="PTHR30071:SF15">
    <property type="entry name" value="PROTEIN HEMX"/>
    <property type="match status" value="1"/>
</dbReference>
<dbReference type="Proteomes" id="UP000321491">
    <property type="component" value="Unassembled WGS sequence"/>
</dbReference>
<dbReference type="EMBL" id="BJXW01000016">
    <property type="protein sequence ID" value="GEN31442.1"/>
    <property type="molecule type" value="Genomic_DNA"/>
</dbReference>
<feature type="transmembrane region" description="Helical" evidence="5">
    <location>
        <begin position="212"/>
        <end position="235"/>
    </location>
</feature>
<dbReference type="OrthoDB" id="2417400at2"/>
<protein>
    <submittedName>
        <fullName evidence="7">Protein HemX</fullName>
    </submittedName>
</protein>
<feature type="transmembrane region" description="Helical" evidence="5">
    <location>
        <begin position="181"/>
        <end position="206"/>
    </location>
</feature>
<organism evidence="7 8">
    <name type="scientific">Cerasibacillus quisquiliarum</name>
    <dbReference type="NCBI Taxonomy" id="227865"/>
    <lineage>
        <taxon>Bacteria</taxon>
        <taxon>Bacillati</taxon>
        <taxon>Bacillota</taxon>
        <taxon>Bacilli</taxon>
        <taxon>Bacillales</taxon>
        <taxon>Bacillaceae</taxon>
        <taxon>Cerasibacillus</taxon>
    </lineage>
</organism>
<feature type="transmembrane region" description="Helical" evidence="5">
    <location>
        <begin position="6"/>
        <end position="24"/>
    </location>
</feature>
<dbReference type="InterPro" id="IPR002541">
    <property type="entry name" value="Cyt_c_assembly"/>
</dbReference>
<sequence length="272" mass="31823">MLTTINLLESILIIYGLSLIIYFIDFIQHDRKAKRTAFWLLCMVLLLQTLFLLYQIIWNKSFPLGTLIDSLFFYSWILVLFSIIMNILHENQFIMFVTNIFGFLVLLIHTSNMAWNDMKSNGIQFANDILITHVALTIISYGFFTLSFIFSIGYLVHYHLLKHKKQLKWTKRVGNLTKLDVYSFGAVTIGTPLLLIGLMLGFVWAFVSNDEFYWFDMKTIGSLFVFVFYIIYLALRLMKGYQGKSIAIFNTVAFLMLLVNFFLFSLLSNFHF</sequence>
<dbReference type="GO" id="GO:0020037">
    <property type="term" value="F:heme binding"/>
    <property type="evidence" value="ECO:0007669"/>
    <property type="project" value="InterPro"/>
</dbReference>
<feature type="transmembrane region" description="Helical" evidence="5">
    <location>
        <begin position="247"/>
        <end position="267"/>
    </location>
</feature>
<name>A0A511V284_9BACI</name>
<dbReference type="InterPro" id="IPR045062">
    <property type="entry name" value="Cyt_c_biogenesis_CcsA/CcmC"/>
</dbReference>
<keyword evidence="4 5" id="KW-0472">Membrane</keyword>
<dbReference type="PANTHER" id="PTHR30071">
    <property type="entry name" value="HEME EXPORTER PROTEIN C"/>
    <property type="match status" value="1"/>
</dbReference>
<dbReference type="GO" id="GO:0017004">
    <property type="term" value="P:cytochrome complex assembly"/>
    <property type="evidence" value="ECO:0007669"/>
    <property type="project" value="InterPro"/>
</dbReference>
<evidence type="ECO:0000313" key="8">
    <source>
        <dbReference type="Proteomes" id="UP000321491"/>
    </source>
</evidence>
<evidence type="ECO:0000259" key="6">
    <source>
        <dbReference type="Pfam" id="PF01578"/>
    </source>
</evidence>
<keyword evidence="8" id="KW-1185">Reference proteome</keyword>
<evidence type="ECO:0000313" key="7">
    <source>
        <dbReference type="EMBL" id="GEN31442.1"/>
    </source>
</evidence>
<evidence type="ECO:0000256" key="5">
    <source>
        <dbReference type="SAM" id="Phobius"/>
    </source>
</evidence>
<evidence type="ECO:0000256" key="4">
    <source>
        <dbReference type="ARBA" id="ARBA00023136"/>
    </source>
</evidence>
<evidence type="ECO:0000256" key="2">
    <source>
        <dbReference type="ARBA" id="ARBA00022692"/>
    </source>
</evidence>
<keyword evidence="2 5" id="KW-0812">Transmembrane</keyword>
<feature type="transmembrane region" description="Helical" evidence="5">
    <location>
        <begin position="36"/>
        <end position="58"/>
    </location>
</feature>
<feature type="domain" description="Cytochrome c assembly protein" evidence="6">
    <location>
        <begin position="65"/>
        <end position="268"/>
    </location>
</feature>
<dbReference type="AlphaFoldDB" id="A0A511V284"/>
<dbReference type="RefSeq" id="WP_146937647.1">
    <property type="nucleotide sequence ID" value="NZ_BJXW01000016.1"/>
</dbReference>
<proteinExistence type="predicted"/>
<comment type="subcellular location">
    <subcellularLocation>
        <location evidence="1">Membrane</location>
        <topology evidence="1">Multi-pass membrane protein</topology>
    </subcellularLocation>
</comment>
<accession>A0A511V284</accession>
<comment type="caution">
    <text evidence="7">The sequence shown here is derived from an EMBL/GenBank/DDBJ whole genome shotgun (WGS) entry which is preliminary data.</text>
</comment>
<feature type="transmembrane region" description="Helical" evidence="5">
    <location>
        <begin position="93"/>
        <end position="115"/>
    </location>
</feature>
<evidence type="ECO:0000256" key="3">
    <source>
        <dbReference type="ARBA" id="ARBA00022989"/>
    </source>
</evidence>
<reference evidence="7 8" key="1">
    <citation type="submission" date="2019-07" db="EMBL/GenBank/DDBJ databases">
        <title>Whole genome shotgun sequence of Cerasibacillus quisquiliarum NBRC 102429.</title>
        <authorList>
            <person name="Hosoyama A."/>
            <person name="Uohara A."/>
            <person name="Ohji S."/>
            <person name="Ichikawa N."/>
        </authorList>
    </citation>
    <scope>NUCLEOTIDE SEQUENCE [LARGE SCALE GENOMIC DNA]</scope>
    <source>
        <strain evidence="7 8">NBRC 102429</strain>
    </source>
</reference>
<gene>
    <name evidence="7" type="primary">hemX</name>
    <name evidence="7" type="ORF">CQU01_16800</name>
</gene>
<dbReference type="GO" id="GO:0005886">
    <property type="term" value="C:plasma membrane"/>
    <property type="evidence" value="ECO:0007669"/>
    <property type="project" value="TreeGrafter"/>
</dbReference>
<keyword evidence="3 5" id="KW-1133">Transmembrane helix</keyword>
<evidence type="ECO:0000256" key="1">
    <source>
        <dbReference type="ARBA" id="ARBA00004141"/>
    </source>
</evidence>
<feature type="transmembrane region" description="Helical" evidence="5">
    <location>
        <begin position="135"/>
        <end position="160"/>
    </location>
</feature>